<dbReference type="EMBL" id="CALYLO010000002">
    <property type="protein sequence ID" value="CAH8244848.1"/>
    <property type="molecule type" value="Genomic_DNA"/>
</dbReference>
<keyword evidence="2" id="KW-1185">Reference proteome</keyword>
<dbReference type="RefSeq" id="WP_249725609.1">
    <property type="nucleotide sequence ID" value="NZ_AP031286.1"/>
</dbReference>
<reference evidence="1" key="1">
    <citation type="submission" date="2022-06" db="EMBL/GenBank/DDBJ databases">
        <authorList>
            <person name="Dietemann V."/>
            <person name="Ory F."/>
            <person name="Dainat B."/>
            <person name="Oberhansli S."/>
        </authorList>
    </citation>
    <scope>NUCLEOTIDE SEQUENCE</scope>
    <source>
        <strain evidence="1">Ena-SAMPLE-TAB-26-04-2022-14:26:32:270-5432</strain>
    </source>
</reference>
<organism evidence="1 2">
    <name type="scientific">Paenibacillus melissococcoides</name>
    <dbReference type="NCBI Taxonomy" id="2912268"/>
    <lineage>
        <taxon>Bacteria</taxon>
        <taxon>Bacillati</taxon>
        <taxon>Bacillota</taxon>
        <taxon>Bacilli</taxon>
        <taxon>Bacillales</taxon>
        <taxon>Paenibacillaceae</taxon>
        <taxon>Paenibacillus</taxon>
    </lineage>
</organism>
<dbReference type="Proteomes" id="UP001154322">
    <property type="component" value="Unassembled WGS sequence"/>
</dbReference>
<evidence type="ECO:0000313" key="1">
    <source>
        <dbReference type="EMBL" id="CAH8244848.1"/>
    </source>
</evidence>
<name>A0ABM9FZU2_9BACL</name>
<accession>A0ABM9FZU2</accession>
<sequence>MDDILAAGTPASISTYLLSGNQNDIPNMHNEHTGPSDGVVFVQSAAAVQGIGRVAGNVTLPLNHLELAWASQARSQIDQWLQE</sequence>
<comment type="caution">
    <text evidence="1">The sequence shown here is derived from an EMBL/GenBank/DDBJ whole genome shotgun (WGS) entry which is preliminary data.</text>
</comment>
<gene>
    <name evidence="1" type="ORF">WJ0W_002079</name>
</gene>
<protein>
    <submittedName>
        <fullName evidence="1">Uncharacterized protein</fullName>
    </submittedName>
</protein>
<evidence type="ECO:0000313" key="2">
    <source>
        <dbReference type="Proteomes" id="UP001154322"/>
    </source>
</evidence>
<proteinExistence type="predicted"/>